<dbReference type="Proteomes" id="UP000030755">
    <property type="component" value="Unassembled WGS sequence"/>
</dbReference>
<gene>
    <name evidence="1" type="ORF">O9G_003117</name>
</gene>
<organism evidence="1 2">
    <name type="scientific">Rozella allomycis (strain CSF55)</name>
    <dbReference type="NCBI Taxonomy" id="988480"/>
    <lineage>
        <taxon>Eukaryota</taxon>
        <taxon>Fungi</taxon>
        <taxon>Fungi incertae sedis</taxon>
        <taxon>Cryptomycota</taxon>
        <taxon>Cryptomycota incertae sedis</taxon>
        <taxon>Rozella</taxon>
    </lineage>
</organism>
<protein>
    <submittedName>
        <fullName evidence="1">Uncharacterized protein</fullName>
    </submittedName>
</protein>
<evidence type="ECO:0000313" key="2">
    <source>
        <dbReference type="Proteomes" id="UP000030755"/>
    </source>
</evidence>
<dbReference type="EMBL" id="KE561074">
    <property type="protein sequence ID" value="EPZ33121.1"/>
    <property type="molecule type" value="Genomic_DNA"/>
</dbReference>
<evidence type="ECO:0000313" key="1">
    <source>
        <dbReference type="EMBL" id="EPZ33121.1"/>
    </source>
</evidence>
<dbReference type="HOGENOM" id="CLU_440854_0_0_1"/>
<sequence length="620" mass="71333">MQKQSAESKIIVTLSTLEVSTPLHHHGERALPKVMKNEAIDCWYYVDYGGGYCSNETAVMSFIGTINQLKERINEKHEIVPAGKAESLTLTLVIKDDQVVEIPLLNPRAKINTVVANDKFTIRIRLPPHSLYMHYYGPEIVNEFDKNELKYGYDRAFLIEASLYESFQDFRKRVAKEVNIEELPSIYYIDDGKRYRILDDKLFIFALRANFPFVCSAGRFSPYSTDSLGTLETVPYPLIKFDYNSETRIIHFPPESTVFPKKIVDYANSIQQFNVWLNTFSQEKYPTCCMVNGLVKSGKKVAIRSVFPVLIHDRFPNARIGYANLDVCGVNIGREYIDCIRALFLCFADYLKKTIVINPPNLSGSAHVVEVEHAIRQCVSMCGKHSNLNFFILDEIQRLFQTCSNANDMLALFKSIVLLSEQGNLRFVFSGSNVIRAWHEILKCTANDHAPSSNIHLIHFPSRCKTKYLTLARELVLNEYPQIPSELLSCCYNPASISFNVQMWLYNQHANDPLTVTLSKIQDKFHEEFIKDTYPLLKEITVKERKYFYDLTVGTYDNPSTVFPLFSLCLNNLIQQEIDTEGKSIWRFSTCPFAFFLREYLTCDGHLINHISRTISFYNV</sequence>
<keyword evidence="2" id="KW-1185">Reference proteome</keyword>
<name>A0A075AS86_ROZAC</name>
<reference evidence="1 2" key="1">
    <citation type="journal article" date="2013" name="Curr. Biol.">
        <title>Shared signatures of parasitism and phylogenomics unite Cryptomycota and microsporidia.</title>
        <authorList>
            <person name="James T.Y."/>
            <person name="Pelin A."/>
            <person name="Bonen L."/>
            <person name="Ahrendt S."/>
            <person name="Sain D."/>
            <person name="Corradi N."/>
            <person name="Stajich J.E."/>
        </authorList>
    </citation>
    <scope>NUCLEOTIDE SEQUENCE [LARGE SCALE GENOMIC DNA]</scope>
    <source>
        <strain evidence="1 2">CSF55</strain>
    </source>
</reference>
<accession>A0A075AS86</accession>
<dbReference type="AlphaFoldDB" id="A0A075AS86"/>
<proteinExistence type="predicted"/>